<dbReference type="RefSeq" id="WP_307286373.1">
    <property type="nucleotide sequence ID" value="NZ_JAUSVX010000033.1"/>
</dbReference>
<comment type="caution">
    <text evidence="1">The sequence shown here is derived from an EMBL/GenBank/DDBJ whole genome shotgun (WGS) entry which is preliminary data.</text>
</comment>
<dbReference type="Proteomes" id="UP001242480">
    <property type="component" value="Unassembled WGS sequence"/>
</dbReference>
<name>A0ABU0JM08_9HYPH</name>
<accession>A0ABU0JM08</accession>
<proteinExistence type="predicted"/>
<keyword evidence="2" id="KW-1185">Reference proteome</keyword>
<reference evidence="1 2" key="1">
    <citation type="submission" date="2023-07" db="EMBL/GenBank/DDBJ databases">
        <title>Genomic Encyclopedia of Type Strains, Phase IV (KMG-IV): sequencing the most valuable type-strain genomes for metagenomic binning, comparative biology and taxonomic classification.</title>
        <authorList>
            <person name="Goeker M."/>
        </authorList>
    </citation>
    <scope>NUCLEOTIDE SEQUENCE [LARGE SCALE GENOMIC DNA]</scope>
    <source>
        <strain evidence="1 2">DSM 19619</strain>
    </source>
</reference>
<sequence length="67" mass="7476">MNDRRRVEDQIRGHGIRREEVADEATLGLAVSWLGTAERLRAAVETLVDPSVGPVTAYTHRPERTGH</sequence>
<organism evidence="1 2">
    <name type="scientific">Labrys wisconsinensis</name>
    <dbReference type="NCBI Taxonomy" id="425677"/>
    <lineage>
        <taxon>Bacteria</taxon>
        <taxon>Pseudomonadati</taxon>
        <taxon>Pseudomonadota</taxon>
        <taxon>Alphaproteobacteria</taxon>
        <taxon>Hyphomicrobiales</taxon>
        <taxon>Xanthobacteraceae</taxon>
        <taxon>Labrys</taxon>
    </lineage>
</organism>
<evidence type="ECO:0000313" key="2">
    <source>
        <dbReference type="Proteomes" id="UP001242480"/>
    </source>
</evidence>
<gene>
    <name evidence="1" type="ORF">QO011_008357</name>
</gene>
<evidence type="ECO:0008006" key="3">
    <source>
        <dbReference type="Google" id="ProtNLM"/>
    </source>
</evidence>
<evidence type="ECO:0000313" key="1">
    <source>
        <dbReference type="EMBL" id="MDQ0475314.1"/>
    </source>
</evidence>
<protein>
    <recommendedName>
        <fullName evidence="3">DUF4089 domain-containing protein</fullName>
    </recommendedName>
</protein>
<dbReference type="EMBL" id="JAUSVX010000033">
    <property type="protein sequence ID" value="MDQ0475314.1"/>
    <property type="molecule type" value="Genomic_DNA"/>
</dbReference>